<evidence type="ECO:0000256" key="2">
    <source>
        <dbReference type="ARBA" id="ARBA00001946"/>
    </source>
</evidence>
<evidence type="ECO:0000256" key="7">
    <source>
        <dbReference type="RuleBase" id="RU364068"/>
    </source>
</evidence>
<comment type="caution">
    <text evidence="8">The sequence shown here is derived from an EMBL/GenBank/DDBJ whole genome shotgun (WGS) entry which is preliminary data.</text>
</comment>
<feature type="binding site" evidence="6">
    <location>
        <position position="83"/>
    </location>
    <ligand>
        <name>Mg(2+)</name>
        <dbReference type="ChEBI" id="CHEBI:18420"/>
        <label>1</label>
        <note>catalytic</note>
    </ligand>
</feature>
<evidence type="ECO:0000256" key="3">
    <source>
        <dbReference type="ARBA" id="ARBA00022723"/>
    </source>
</evidence>
<comment type="similarity">
    <text evidence="7">Belongs to the inositol monophosphatase superfamily.</text>
</comment>
<feature type="binding site" evidence="6">
    <location>
        <position position="211"/>
    </location>
    <ligand>
        <name>Mg(2+)</name>
        <dbReference type="ChEBI" id="CHEBI:18420"/>
        <label>1</label>
        <note>catalytic</note>
    </ligand>
</feature>
<gene>
    <name evidence="8" type="ORF">US42_C0008G0051</name>
</gene>
<accession>A0A0G0GN05</accession>
<name>A0A0G0GN05_9BACT</name>
<keyword evidence="5 6" id="KW-0460">Magnesium</keyword>
<evidence type="ECO:0000256" key="4">
    <source>
        <dbReference type="ARBA" id="ARBA00022801"/>
    </source>
</evidence>
<dbReference type="InterPro" id="IPR020583">
    <property type="entry name" value="Inositol_monoP_metal-BS"/>
</dbReference>
<dbReference type="GO" id="GO:0008934">
    <property type="term" value="F:inositol monophosphate 1-phosphatase activity"/>
    <property type="evidence" value="ECO:0007669"/>
    <property type="project" value="InterPro"/>
</dbReference>
<dbReference type="PANTHER" id="PTHR20854">
    <property type="entry name" value="INOSITOL MONOPHOSPHATASE"/>
    <property type="match status" value="1"/>
</dbReference>
<dbReference type="SUPFAM" id="SSF56655">
    <property type="entry name" value="Carbohydrate phosphatase"/>
    <property type="match status" value="1"/>
</dbReference>
<dbReference type="Gene3D" id="3.40.190.80">
    <property type="match status" value="1"/>
</dbReference>
<dbReference type="PATRIC" id="fig|1619046.3.peg.573"/>
<evidence type="ECO:0000313" key="8">
    <source>
        <dbReference type="EMBL" id="KKQ27540.1"/>
    </source>
</evidence>
<keyword evidence="4 7" id="KW-0378">Hydrolase</keyword>
<dbReference type="PROSITE" id="PS00629">
    <property type="entry name" value="IMP_1"/>
    <property type="match status" value="1"/>
</dbReference>
<dbReference type="Proteomes" id="UP000034849">
    <property type="component" value="Unassembled WGS sequence"/>
</dbReference>
<dbReference type="CDD" id="cd01639">
    <property type="entry name" value="IMPase"/>
    <property type="match status" value="1"/>
</dbReference>
<dbReference type="EC" id="3.1.3.25" evidence="7"/>
<organism evidence="8 9">
    <name type="scientific">Candidatus Magasanikbacteria bacterium GW2011_GWC2_37_14</name>
    <dbReference type="NCBI Taxonomy" id="1619046"/>
    <lineage>
        <taxon>Bacteria</taxon>
        <taxon>Candidatus Magasanikiibacteriota</taxon>
    </lineage>
</organism>
<dbReference type="Pfam" id="PF00459">
    <property type="entry name" value="Inositol_P"/>
    <property type="match status" value="1"/>
</dbReference>
<proteinExistence type="inferred from homology"/>
<feature type="binding site" evidence="6">
    <location>
        <position position="85"/>
    </location>
    <ligand>
        <name>Mg(2+)</name>
        <dbReference type="ChEBI" id="CHEBI:18420"/>
        <label>1</label>
        <note>catalytic</note>
    </ligand>
</feature>
<comment type="catalytic activity">
    <reaction evidence="1 7">
        <text>a myo-inositol phosphate + H2O = myo-inositol + phosphate</text>
        <dbReference type="Rhea" id="RHEA:24056"/>
        <dbReference type="ChEBI" id="CHEBI:15377"/>
        <dbReference type="ChEBI" id="CHEBI:17268"/>
        <dbReference type="ChEBI" id="CHEBI:43474"/>
        <dbReference type="ChEBI" id="CHEBI:84139"/>
        <dbReference type="EC" id="3.1.3.25"/>
    </reaction>
</comment>
<dbReference type="GO" id="GO:0007165">
    <property type="term" value="P:signal transduction"/>
    <property type="evidence" value="ECO:0007669"/>
    <property type="project" value="TreeGrafter"/>
</dbReference>
<dbReference type="STRING" id="1619046.US42_C0008G0051"/>
<protein>
    <recommendedName>
        <fullName evidence="7">Inositol-1-monophosphatase</fullName>
        <ecNumber evidence="7">3.1.3.25</ecNumber>
    </recommendedName>
</protein>
<dbReference type="PRINTS" id="PR00377">
    <property type="entry name" value="IMPHPHTASES"/>
</dbReference>
<reference evidence="8 9" key="1">
    <citation type="journal article" date="2015" name="Nature">
        <title>rRNA introns, odd ribosomes, and small enigmatic genomes across a large radiation of phyla.</title>
        <authorList>
            <person name="Brown C.T."/>
            <person name="Hug L.A."/>
            <person name="Thomas B.C."/>
            <person name="Sharon I."/>
            <person name="Castelle C.J."/>
            <person name="Singh A."/>
            <person name="Wilkins M.J."/>
            <person name="Williams K.H."/>
            <person name="Banfield J.F."/>
        </authorList>
    </citation>
    <scope>NUCLEOTIDE SEQUENCE [LARGE SCALE GENOMIC DNA]</scope>
</reference>
<dbReference type="PANTHER" id="PTHR20854:SF4">
    <property type="entry name" value="INOSITOL-1-MONOPHOSPHATASE-RELATED"/>
    <property type="match status" value="1"/>
</dbReference>
<evidence type="ECO:0000256" key="6">
    <source>
        <dbReference type="PIRSR" id="PIRSR600760-2"/>
    </source>
</evidence>
<dbReference type="GO" id="GO:0006020">
    <property type="term" value="P:inositol metabolic process"/>
    <property type="evidence" value="ECO:0007669"/>
    <property type="project" value="TreeGrafter"/>
</dbReference>
<evidence type="ECO:0000313" key="9">
    <source>
        <dbReference type="Proteomes" id="UP000034849"/>
    </source>
</evidence>
<evidence type="ECO:0000256" key="1">
    <source>
        <dbReference type="ARBA" id="ARBA00001033"/>
    </source>
</evidence>
<dbReference type="InterPro" id="IPR000760">
    <property type="entry name" value="Inositol_monophosphatase-like"/>
</dbReference>
<keyword evidence="3 6" id="KW-0479">Metal-binding</keyword>
<feature type="binding site" evidence="6">
    <location>
        <position position="67"/>
    </location>
    <ligand>
        <name>Mg(2+)</name>
        <dbReference type="ChEBI" id="CHEBI:18420"/>
        <label>1</label>
        <note>catalytic</note>
    </ligand>
</feature>
<dbReference type="InterPro" id="IPR033942">
    <property type="entry name" value="IMPase"/>
</dbReference>
<sequence length="260" mass="29277">MKNELLIATKIVKETNQLLHKHFQRSGARKIKFKKDDEIVTSIDLLSNRHITTQLLKNFSTYDIVSEEAKKIDNPSTKTWHVDPLDGTTNFAYGYPEFATCLGLEDKDEITVGVIGLPMMNEIYYAQIYKGAWCNGQKIKVSKISQLKNSMFLICRGHSPAGRRRFHKFLNKLLTKDVGHFRQFSCAGIELSAVASGHAEACVMANIHPWDVIAGIRIILEAGGKVTNWQGQPWQMSDDTMLASNGLIHNEIVKMTKGIK</sequence>
<dbReference type="EMBL" id="LBSX01000008">
    <property type="protein sequence ID" value="KKQ27540.1"/>
    <property type="molecule type" value="Genomic_DNA"/>
</dbReference>
<comment type="cofactor">
    <cofactor evidence="2 6 7">
        <name>Mg(2+)</name>
        <dbReference type="ChEBI" id="CHEBI:18420"/>
    </cofactor>
</comment>
<dbReference type="GO" id="GO:0046872">
    <property type="term" value="F:metal ion binding"/>
    <property type="evidence" value="ECO:0007669"/>
    <property type="project" value="UniProtKB-KW"/>
</dbReference>
<dbReference type="AlphaFoldDB" id="A0A0G0GN05"/>
<dbReference type="Gene3D" id="3.30.540.10">
    <property type="entry name" value="Fructose-1,6-Bisphosphatase, subunit A, domain 1"/>
    <property type="match status" value="1"/>
</dbReference>
<feature type="binding site" evidence="6">
    <location>
        <position position="86"/>
    </location>
    <ligand>
        <name>Mg(2+)</name>
        <dbReference type="ChEBI" id="CHEBI:18420"/>
        <label>1</label>
        <note>catalytic</note>
    </ligand>
</feature>
<evidence type="ECO:0000256" key="5">
    <source>
        <dbReference type="ARBA" id="ARBA00022842"/>
    </source>
</evidence>